<keyword evidence="8" id="KW-0653">Protein transport</keyword>
<comment type="subcellular location">
    <subcellularLocation>
        <location evidence="1">Cell membrane</location>
        <topology evidence="1">Peripheral membrane protein</topology>
        <orientation evidence="1">Cytoplasmic side</orientation>
    </subcellularLocation>
</comment>
<comment type="caution">
    <text evidence="11">The sequence shown here is derived from an EMBL/GenBank/DDBJ whole genome shotgun (WGS) entry which is preliminary data.</text>
</comment>
<dbReference type="InterPro" id="IPR053716">
    <property type="entry name" value="Flag_assembly_chemotaxis_eff"/>
</dbReference>
<keyword evidence="6" id="KW-0145">Chemotaxis</keyword>
<accession>A0A6G1X3A1</accession>
<reference evidence="11 12" key="1">
    <citation type="submission" date="2019-11" db="EMBL/GenBank/DDBJ databases">
        <authorList>
            <person name="Li J."/>
        </authorList>
    </citation>
    <scope>NUCLEOTIDE SEQUENCE [LARGE SCALE GENOMIC DNA]</scope>
    <source>
        <strain evidence="11 12">J4</strain>
    </source>
</reference>
<evidence type="ECO:0000256" key="9">
    <source>
        <dbReference type="ARBA" id="ARBA00023136"/>
    </source>
</evidence>
<evidence type="ECO:0000256" key="1">
    <source>
        <dbReference type="ARBA" id="ARBA00004413"/>
    </source>
</evidence>
<evidence type="ECO:0000313" key="11">
    <source>
        <dbReference type="EMBL" id="MRG85399.1"/>
    </source>
</evidence>
<evidence type="ECO:0000256" key="8">
    <source>
        <dbReference type="ARBA" id="ARBA00022927"/>
    </source>
</evidence>
<keyword evidence="12" id="KW-1185">Reference proteome</keyword>
<protein>
    <recommendedName>
        <fullName evidence="3">Flagellar FliJ protein</fullName>
    </recommendedName>
</protein>
<evidence type="ECO:0000256" key="6">
    <source>
        <dbReference type="ARBA" id="ARBA00022500"/>
    </source>
</evidence>
<dbReference type="GO" id="GO:0006935">
    <property type="term" value="P:chemotaxis"/>
    <property type="evidence" value="ECO:0007669"/>
    <property type="project" value="UniProtKB-KW"/>
</dbReference>
<dbReference type="Pfam" id="PF02050">
    <property type="entry name" value="FliJ"/>
    <property type="match status" value="1"/>
</dbReference>
<keyword evidence="7" id="KW-1005">Bacterial flagellum biogenesis</keyword>
<dbReference type="InterPro" id="IPR012823">
    <property type="entry name" value="Flagell_FliJ"/>
</dbReference>
<dbReference type="Gene3D" id="1.10.287.1700">
    <property type="match status" value="1"/>
</dbReference>
<keyword evidence="10" id="KW-1006">Bacterial flagellum protein export</keyword>
<evidence type="ECO:0000256" key="7">
    <source>
        <dbReference type="ARBA" id="ARBA00022795"/>
    </source>
</evidence>
<comment type="similarity">
    <text evidence="2">Belongs to the FliJ family.</text>
</comment>
<evidence type="ECO:0000256" key="5">
    <source>
        <dbReference type="ARBA" id="ARBA00022475"/>
    </source>
</evidence>
<sequence>MTNVQAFERILNVRTTEKDMAYKTYQDAMDHFEVTATELYHFLKEKEDLEKDISKGFQSSISAEQIRNYHSYMQSLNSKIAKLQQAVLHARQDMESSHDQLTERYVEMKKYEKIITHKKNSAKQVEVKKEKELLDEASIQQFLRRGNR</sequence>
<name>A0A6G1X3A1_9BACI</name>
<keyword evidence="4" id="KW-0813">Transport</keyword>
<dbReference type="RefSeq" id="WP_153727355.1">
    <property type="nucleotide sequence ID" value="NZ_WJNH01000002.1"/>
</dbReference>
<evidence type="ECO:0000256" key="2">
    <source>
        <dbReference type="ARBA" id="ARBA00010004"/>
    </source>
</evidence>
<evidence type="ECO:0000256" key="4">
    <source>
        <dbReference type="ARBA" id="ARBA00022448"/>
    </source>
</evidence>
<dbReference type="NCBIfam" id="TIGR02473">
    <property type="entry name" value="flagell_FliJ"/>
    <property type="match status" value="1"/>
</dbReference>
<keyword evidence="11" id="KW-0969">Cilium</keyword>
<evidence type="ECO:0000313" key="12">
    <source>
        <dbReference type="Proteomes" id="UP000480185"/>
    </source>
</evidence>
<dbReference type="GO" id="GO:0015031">
    <property type="term" value="P:protein transport"/>
    <property type="evidence" value="ECO:0007669"/>
    <property type="project" value="UniProtKB-KW"/>
</dbReference>
<dbReference type="EMBL" id="WJNH01000002">
    <property type="protein sequence ID" value="MRG85399.1"/>
    <property type="molecule type" value="Genomic_DNA"/>
</dbReference>
<proteinExistence type="inferred from homology"/>
<dbReference type="AlphaFoldDB" id="A0A6G1X3A1"/>
<evidence type="ECO:0000256" key="10">
    <source>
        <dbReference type="ARBA" id="ARBA00023225"/>
    </source>
</evidence>
<dbReference type="GO" id="GO:0005886">
    <property type="term" value="C:plasma membrane"/>
    <property type="evidence" value="ECO:0007669"/>
    <property type="project" value="UniProtKB-SubCell"/>
</dbReference>
<dbReference type="GO" id="GO:0071973">
    <property type="term" value="P:bacterial-type flagellum-dependent cell motility"/>
    <property type="evidence" value="ECO:0007669"/>
    <property type="project" value="InterPro"/>
</dbReference>
<dbReference type="GO" id="GO:0009288">
    <property type="term" value="C:bacterial-type flagellum"/>
    <property type="evidence" value="ECO:0007669"/>
    <property type="project" value="InterPro"/>
</dbReference>
<gene>
    <name evidence="11" type="primary">fliJ</name>
    <name evidence="11" type="ORF">GH754_03540</name>
</gene>
<keyword evidence="5" id="KW-1003">Cell membrane</keyword>
<organism evidence="11 12">
    <name type="scientific">Salinibacillus xinjiangensis</name>
    <dbReference type="NCBI Taxonomy" id="1229268"/>
    <lineage>
        <taxon>Bacteria</taxon>
        <taxon>Bacillati</taxon>
        <taxon>Bacillota</taxon>
        <taxon>Bacilli</taxon>
        <taxon>Bacillales</taxon>
        <taxon>Bacillaceae</taxon>
        <taxon>Salinibacillus</taxon>
    </lineage>
</organism>
<evidence type="ECO:0000256" key="3">
    <source>
        <dbReference type="ARBA" id="ARBA00020392"/>
    </source>
</evidence>
<dbReference type="Proteomes" id="UP000480185">
    <property type="component" value="Unassembled WGS sequence"/>
</dbReference>
<dbReference type="OrthoDB" id="2968361at2"/>
<keyword evidence="11" id="KW-0282">Flagellum</keyword>
<keyword evidence="11" id="KW-0966">Cell projection</keyword>
<keyword evidence="9" id="KW-0472">Membrane</keyword>
<dbReference type="GO" id="GO:0044781">
    <property type="term" value="P:bacterial-type flagellum organization"/>
    <property type="evidence" value="ECO:0007669"/>
    <property type="project" value="UniProtKB-KW"/>
</dbReference>